<evidence type="ECO:0000313" key="2">
    <source>
        <dbReference type="Proteomes" id="UP000199365"/>
    </source>
</evidence>
<reference evidence="2" key="1">
    <citation type="submission" date="2016-10" db="EMBL/GenBank/DDBJ databases">
        <authorList>
            <person name="Varghese N."/>
            <person name="Submissions S."/>
        </authorList>
    </citation>
    <scope>NUCLEOTIDE SEQUENCE [LARGE SCALE GENOMIC DNA]</scope>
    <source>
        <strain evidence="2">DUS833</strain>
    </source>
</reference>
<gene>
    <name evidence="1" type="ORF">SAMN05445850_8201</name>
</gene>
<dbReference type="AlphaFoldDB" id="A0A1H1KJV4"/>
<dbReference type="Proteomes" id="UP000199365">
    <property type="component" value="Unassembled WGS sequence"/>
</dbReference>
<organism evidence="1 2">
    <name type="scientific">Paraburkholderia tuberum</name>
    <dbReference type="NCBI Taxonomy" id="157910"/>
    <lineage>
        <taxon>Bacteria</taxon>
        <taxon>Pseudomonadati</taxon>
        <taxon>Pseudomonadota</taxon>
        <taxon>Betaproteobacteria</taxon>
        <taxon>Burkholderiales</taxon>
        <taxon>Burkholderiaceae</taxon>
        <taxon>Paraburkholderia</taxon>
    </lineage>
</organism>
<evidence type="ECO:0000313" key="1">
    <source>
        <dbReference type="EMBL" id="SDR62290.1"/>
    </source>
</evidence>
<proteinExistence type="predicted"/>
<dbReference type="EMBL" id="FNKX01000004">
    <property type="protein sequence ID" value="SDR62290.1"/>
    <property type="molecule type" value="Genomic_DNA"/>
</dbReference>
<keyword evidence="2" id="KW-1185">Reference proteome</keyword>
<accession>A0A1H1KJV4</accession>
<sequence length="74" mass="7805">MSYSCTLLTPPGLAFQAAKGGGNRAQRAEPSCMNEVVRTKLVDVATCSVHLQGNRAETGSLSALSASRRRIQAI</sequence>
<name>A0A1H1KJV4_9BURK</name>
<protein>
    <submittedName>
        <fullName evidence="1">Uncharacterized protein</fullName>
    </submittedName>
</protein>